<evidence type="ECO:0000313" key="9">
    <source>
        <dbReference type="EMBL" id="EIC20026.1"/>
    </source>
</evidence>
<dbReference type="PANTHER" id="PTHR36118">
    <property type="entry name" value="ION-TRANSLOCATING OXIDOREDUCTASE COMPLEX SUBUNIT G"/>
    <property type="match status" value="1"/>
</dbReference>
<dbReference type="NCBIfam" id="NF002519">
    <property type="entry name" value="PRK01908.1"/>
    <property type="match status" value="1"/>
</dbReference>
<evidence type="ECO:0000256" key="3">
    <source>
        <dbReference type="ARBA" id="ARBA00022630"/>
    </source>
</evidence>
<comment type="similarity">
    <text evidence="6">Belongs to the RnfG family.</text>
</comment>
<feature type="domain" description="FMN-binding" evidence="8">
    <location>
        <begin position="104"/>
        <end position="196"/>
    </location>
</feature>
<dbReference type="GO" id="GO:0005886">
    <property type="term" value="C:plasma membrane"/>
    <property type="evidence" value="ECO:0007669"/>
    <property type="project" value="UniProtKB-SubCell"/>
</dbReference>
<dbReference type="GO" id="GO:0010181">
    <property type="term" value="F:FMN binding"/>
    <property type="evidence" value="ECO:0007669"/>
    <property type="project" value="InterPro"/>
</dbReference>
<dbReference type="EMBL" id="JH603170">
    <property type="protein sequence ID" value="EIC20026.1"/>
    <property type="molecule type" value="Genomic_DNA"/>
</dbReference>
<keyword evidence="4 6" id="KW-0288">FMN</keyword>
<evidence type="ECO:0000313" key="10">
    <source>
        <dbReference type="Proteomes" id="UP000002964"/>
    </source>
</evidence>
<keyword evidence="6" id="KW-1003">Cell membrane</keyword>
<evidence type="ECO:0000259" key="8">
    <source>
        <dbReference type="SMART" id="SM00900"/>
    </source>
</evidence>
<dbReference type="SMART" id="SM00900">
    <property type="entry name" value="FMN_bind"/>
    <property type="match status" value="1"/>
</dbReference>
<dbReference type="RefSeq" id="WP_009150429.1">
    <property type="nucleotide sequence ID" value="NZ_CP121471.1"/>
</dbReference>
<dbReference type="InterPro" id="IPR010209">
    <property type="entry name" value="Ion_transpt_RnfG/RsxG"/>
</dbReference>
<dbReference type="HOGENOM" id="CLU_077882_1_0_6"/>
<comment type="subcellular location">
    <subcellularLocation>
        <location evidence="6">Cell inner membrane</location>
        <topology evidence="6">Single-pass membrane protein</topology>
    </subcellularLocation>
</comment>
<evidence type="ECO:0000256" key="5">
    <source>
        <dbReference type="ARBA" id="ARBA00022982"/>
    </source>
</evidence>
<keyword evidence="5 6" id="KW-0249">Electron transport</keyword>
<dbReference type="InterPro" id="IPR007329">
    <property type="entry name" value="FMN-bd"/>
</dbReference>
<name>H8Z3N7_9GAMM</name>
<keyword evidence="1 6" id="KW-0813">Transport</keyword>
<dbReference type="NCBIfam" id="TIGR01947">
    <property type="entry name" value="rnfG"/>
    <property type="match status" value="1"/>
</dbReference>
<dbReference type="AlphaFoldDB" id="H8Z3N7"/>
<dbReference type="GO" id="GO:0009055">
    <property type="term" value="F:electron transfer activity"/>
    <property type="evidence" value="ECO:0007669"/>
    <property type="project" value="InterPro"/>
</dbReference>
<dbReference type="eggNOG" id="COG4659">
    <property type="taxonomic scope" value="Bacteria"/>
</dbReference>
<sequence length="219" mass="23307">MTAVLNPSYRQRIGYQAGLLGGFAMVAAALLTMGNIATHEAIAERHAEDLRASLTQVIPADLHNNDLLAATLELTGPDGTPRTVYRALQGLEVQAVAFRVSEPGYSGPIELMLGLDASGRILGVRVLSHTETPGLGDKIEVARDDWILAFNGLTLGDPPPERWAVKKDGGDFDQFSGATITPRAVVKAISGGLQWFADQRAALTTSAVIQQEQPHGNSN</sequence>
<evidence type="ECO:0000256" key="2">
    <source>
        <dbReference type="ARBA" id="ARBA00022553"/>
    </source>
</evidence>
<accession>H8Z3N7</accession>
<dbReference type="STRING" id="631362.Thi970DRAFT_03638"/>
<reference evidence="10" key="1">
    <citation type="submission" date="2011-06" db="EMBL/GenBank/DDBJ databases">
        <authorList>
            <consortium name="US DOE Joint Genome Institute (JGI-PGF)"/>
            <person name="Lucas S."/>
            <person name="Han J."/>
            <person name="Lapidus A."/>
            <person name="Cheng J.-F."/>
            <person name="Goodwin L."/>
            <person name="Pitluck S."/>
            <person name="Peters L."/>
            <person name="Land M.L."/>
            <person name="Hauser L."/>
            <person name="Vogl K."/>
            <person name="Liu Z."/>
            <person name="Overmann J."/>
            <person name="Frigaard N.-U."/>
            <person name="Bryant D.A."/>
            <person name="Woyke T.J."/>
        </authorList>
    </citation>
    <scope>NUCLEOTIDE SEQUENCE [LARGE SCALE GENOMIC DNA]</scope>
    <source>
        <strain evidence="10">970</strain>
    </source>
</reference>
<keyword evidence="6" id="KW-1278">Translocase</keyword>
<evidence type="ECO:0000256" key="7">
    <source>
        <dbReference type="SAM" id="Phobius"/>
    </source>
</evidence>
<keyword evidence="6 7" id="KW-1133">Transmembrane helix</keyword>
<dbReference type="Pfam" id="PF04205">
    <property type="entry name" value="FMN_bind"/>
    <property type="match status" value="1"/>
</dbReference>
<reference evidence="9 10" key="2">
    <citation type="submission" date="2011-11" db="EMBL/GenBank/DDBJ databases">
        <authorList>
            <consortium name="US DOE Joint Genome Institute"/>
            <person name="Lucas S."/>
            <person name="Han J."/>
            <person name="Lapidus A."/>
            <person name="Cheng J.-F."/>
            <person name="Goodwin L."/>
            <person name="Pitluck S."/>
            <person name="Peters L."/>
            <person name="Ovchinnikova G."/>
            <person name="Zhang X."/>
            <person name="Detter J.C."/>
            <person name="Han C."/>
            <person name="Tapia R."/>
            <person name="Land M."/>
            <person name="Hauser L."/>
            <person name="Kyrpides N."/>
            <person name="Ivanova N."/>
            <person name="Pagani I."/>
            <person name="Vogl K."/>
            <person name="Liu Z."/>
            <person name="Overmann J."/>
            <person name="Frigaard N.-U."/>
            <person name="Bryant D."/>
            <person name="Woyke T."/>
        </authorList>
    </citation>
    <scope>NUCLEOTIDE SEQUENCE [LARGE SCALE GENOMIC DNA]</scope>
    <source>
        <strain evidence="9 10">970</strain>
    </source>
</reference>
<dbReference type="OrthoDB" id="9784165at2"/>
<evidence type="ECO:0000256" key="6">
    <source>
        <dbReference type="HAMAP-Rule" id="MF_00479"/>
    </source>
</evidence>
<evidence type="ECO:0000256" key="1">
    <source>
        <dbReference type="ARBA" id="ARBA00022448"/>
    </source>
</evidence>
<proteinExistence type="inferred from homology"/>
<feature type="transmembrane region" description="Helical" evidence="7">
    <location>
        <begin position="13"/>
        <end position="36"/>
    </location>
</feature>
<organism evidence="9 10">
    <name type="scientific">Thiorhodovibrio frisius</name>
    <dbReference type="NCBI Taxonomy" id="631362"/>
    <lineage>
        <taxon>Bacteria</taxon>
        <taxon>Pseudomonadati</taxon>
        <taxon>Pseudomonadota</taxon>
        <taxon>Gammaproteobacteria</taxon>
        <taxon>Chromatiales</taxon>
        <taxon>Chromatiaceae</taxon>
        <taxon>Thiorhodovibrio</taxon>
    </lineage>
</organism>
<dbReference type="PANTHER" id="PTHR36118:SF1">
    <property type="entry name" value="ION-TRANSLOCATING OXIDOREDUCTASE COMPLEX SUBUNIT G"/>
    <property type="match status" value="1"/>
</dbReference>
<keyword evidence="10" id="KW-1185">Reference proteome</keyword>
<comment type="cofactor">
    <cofactor evidence="6">
        <name>FMN</name>
        <dbReference type="ChEBI" id="CHEBI:58210"/>
    </cofactor>
</comment>
<keyword evidence="6" id="KW-0997">Cell inner membrane</keyword>
<keyword evidence="3 6" id="KW-0285">Flavoprotein</keyword>
<evidence type="ECO:0000256" key="4">
    <source>
        <dbReference type="ARBA" id="ARBA00022643"/>
    </source>
</evidence>
<keyword evidence="6 7" id="KW-0812">Transmembrane</keyword>
<dbReference type="EC" id="7.-.-.-" evidence="6"/>
<dbReference type="HAMAP" id="MF_00479">
    <property type="entry name" value="RsxG_RnfG"/>
    <property type="match status" value="1"/>
</dbReference>
<feature type="modified residue" description="FMN phosphoryl threonine" evidence="6">
    <location>
        <position position="179"/>
    </location>
</feature>
<comment type="subunit">
    <text evidence="6">The complex is composed of six subunits: RnfA, RnfB, RnfC, RnfD, RnfE and RnfG.</text>
</comment>
<keyword evidence="6 7" id="KW-0472">Membrane</keyword>
<keyword evidence="2 6" id="KW-0597">Phosphoprotein</keyword>
<dbReference type="GO" id="GO:0022900">
    <property type="term" value="P:electron transport chain"/>
    <property type="evidence" value="ECO:0007669"/>
    <property type="project" value="UniProtKB-UniRule"/>
</dbReference>
<dbReference type="Proteomes" id="UP000002964">
    <property type="component" value="Unassembled WGS sequence"/>
</dbReference>
<protein>
    <recommendedName>
        <fullName evidence="6">Ion-translocating oxidoreductase complex subunit G</fullName>
        <ecNumber evidence="6">7.-.-.-</ecNumber>
    </recommendedName>
    <alternativeName>
        <fullName evidence="6">Rnf electron transport complex subunit G</fullName>
    </alternativeName>
</protein>
<gene>
    <name evidence="6" type="primary">rnfG</name>
    <name evidence="9" type="ORF">Thi970DRAFT_03638</name>
</gene>
<dbReference type="PIRSF" id="PIRSF006091">
    <property type="entry name" value="E_trnsport_RnfG"/>
    <property type="match status" value="1"/>
</dbReference>
<comment type="function">
    <text evidence="6">Part of a membrane-bound complex that couples electron transfer with translocation of ions across the membrane.</text>
</comment>